<name>A0A923HKQ2_9BURK</name>
<keyword evidence="11" id="KW-0547">Nucleotide-binding</keyword>
<dbReference type="InterPro" id="IPR004099">
    <property type="entry name" value="Pyr_nucl-diS_OxRdtase_dimer"/>
</dbReference>
<dbReference type="GO" id="GO:0004362">
    <property type="term" value="F:glutathione-disulfide reductase (NADPH) activity"/>
    <property type="evidence" value="ECO:0007669"/>
    <property type="project" value="UniProtKB-EC"/>
</dbReference>
<dbReference type="PRINTS" id="PR00368">
    <property type="entry name" value="FADPNR"/>
</dbReference>
<feature type="binding site" evidence="11">
    <location>
        <begin position="178"/>
        <end position="185"/>
    </location>
    <ligand>
        <name>NAD(+)</name>
        <dbReference type="ChEBI" id="CHEBI:57540"/>
    </ligand>
</feature>
<dbReference type="Gene3D" id="3.30.390.30">
    <property type="match status" value="1"/>
</dbReference>
<evidence type="ECO:0000256" key="12">
    <source>
        <dbReference type="PIRSR" id="PIRSR000350-4"/>
    </source>
</evidence>
<feature type="domain" description="Pyridine nucleotide-disulphide oxidoreductase dimerisation" evidence="15">
    <location>
        <begin position="345"/>
        <end position="453"/>
    </location>
</feature>
<evidence type="ECO:0000256" key="1">
    <source>
        <dbReference type="ARBA" id="ARBA00007532"/>
    </source>
</evidence>
<reference evidence="17" key="1">
    <citation type="submission" date="2020-08" db="EMBL/GenBank/DDBJ databases">
        <title>Novel species isolated from subtropical streams in China.</title>
        <authorList>
            <person name="Lu H."/>
        </authorList>
    </citation>
    <scope>NUCLEOTIDE SEQUENCE</scope>
    <source>
        <strain evidence="17">KACC 12607</strain>
    </source>
</reference>
<keyword evidence="7" id="KW-1015">Disulfide bond</keyword>
<keyword evidence="4 11" id="KW-0274">FAD</keyword>
<dbReference type="InterPro" id="IPR006324">
    <property type="entry name" value="GSHR"/>
</dbReference>
<comment type="cofactor">
    <cofactor evidence="11">
        <name>FAD</name>
        <dbReference type="ChEBI" id="CHEBI:57692"/>
    </cofactor>
    <text evidence="11">Binds 1 FAD per subunit.</text>
</comment>
<keyword evidence="18" id="KW-1185">Reference proteome</keyword>
<proteinExistence type="inferred from homology"/>
<dbReference type="EMBL" id="JACOFV010000001">
    <property type="protein sequence ID" value="MBC3860513.1"/>
    <property type="molecule type" value="Genomic_DNA"/>
</dbReference>
<evidence type="ECO:0000313" key="17">
    <source>
        <dbReference type="EMBL" id="MBC3860513.1"/>
    </source>
</evidence>
<evidence type="ECO:0000256" key="7">
    <source>
        <dbReference type="ARBA" id="ARBA00023157"/>
    </source>
</evidence>
<dbReference type="GO" id="GO:0045454">
    <property type="term" value="P:cell redox homeostasis"/>
    <property type="evidence" value="ECO:0007669"/>
    <property type="project" value="InterPro"/>
</dbReference>
<accession>A0A923HKQ2</accession>
<gene>
    <name evidence="17" type="primary">gor</name>
    <name evidence="17" type="ORF">H8K32_00230</name>
</gene>
<evidence type="ECO:0000256" key="3">
    <source>
        <dbReference type="ARBA" id="ARBA00022630"/>
    </source>
</evidence>
<evidence type="ECO:0000259" key="15">
    <source>
        <dbReference type="Pfam" id="PF02852"/>
    </source>
</evidence>
<feature type="disulfide bond" description="Redox-active" evidence="12">
    <location>
        <begin position="44"/>
        <end position="49"/>
    </location>
</feature>
<dbReference type="InterPro" id="IPR023753">
    <property type="entry name" value="FAD/NAD-binding_dom"/>
</dbReference>
<dbReference type="NCBIfam" id="TIGR01424">
    <property type="entry name" value="gluta_reduc_2"/>
    <property type="match status" value="1"/>
</dbReference>
<feature type="domain" description="FAD/NAD(P)-binding" evidence="16">
    <location>
        <begin position="8"/>
        <end position="325"/>
    </location>
</feature>
<evidence type="ECO:0000256" key="13">
    <source>
        <dbReference type="RuleBase" id="RU003691"/>
    </source>
</evidence>
<dbReference type="PIRSF" id="PIRSF000350">
    <property type="entry name" value="Mercury_reductase_MerA"/>
    <property type="match status" value="1"/>
</dbReference>
<feature type="binding site" evidence="11">
    <location>
        <position position="310"/>
    </location>
    <ligand>
        <name>FAD</name>
        <dbReference type="ChEBI" id="CHEBI:57692"/>
    </ligand>
</feature>
<dbReference type="PANTHER" id="PTHR42737">
    <property type="entry name" value="GLUTATHIONE REDUCTASE"/>
    <property type="match status" value="1"/>
</dbReference>
<protein>
    <recommendedName>
        <fullName evidence="14">Glutathione reductase</fullName>
        <shortName evidence="14">GRase</shortName>
        <ecNumber evidence="14">1.8.1.7</ecNumber>
    </recommendedName>
</protein>
<dbReference type="InterPro" id="IPR016156">
    <property type="entry name" value="FAD/NAD-linked_Rdtase_dimer_sf"/>
</dbReference>
<feature type="active site" description="Proton acceptor" evidence="10">
    <location>
        <position position="443"/>
    </location>
</feature>
<evidence type="ECO:0000256" key="2">
    <source>
        <dbReference type="ARBA" id="ARBA00011738"/>
    </source>
</evidence>
<evidence type="ECO:0000256" key="4">
    <source>
        <dbReference type="ARBA" id="ARBA00022827"/>
    </source>
</evidence>
<dbReference type="PANTHER" id="PTHR42737:SF2">
    <property type="entry name" value="GLUTATHIONE REDUCTASE"/>
    <property type="match status" value="1"/>
</dbReference>
<dbReference type="Gene3D" id="3.50.50.60">
    <property type="entry name" value="FAD/NAD(P)-binding domain"/>
    <property type="match status" value="2"/>
</dbReference>
<dbReference type="GO" id="GO:0050660">
    <property type="term" value="F:flavin adenine dinucleotide binding"/>
    <property type="evidence" value="ECO:0007669"/>
    <property type="project" value="InterPro"/>
</dbReference>
<dbReference type="InterPro" id="IPR046952">
    <property type="entry name" value="GSHR/TRXR-like"/>
</dbReference>
<dbReference type="RefSeq" id="WP_186910460.1">
    <property type="nucleotide sequence ID" value="NZ_JACOFV010000001.1"/>
</dbReference>
<dbReference type="PRINTS" id="PR00411">
    <property type="entry name" value="PNDRDTASEI"/>
</dbReference>
<dbReference type="InterPro" id="IPR036188">
    <property type="entry name" value="FAD/NAD-bd_sf"/>
</dbReference>
<dbReference type="InterPro" id="IPR012999">
    <property type="entry name" value="Pyr_OxRdtase_I_AS"/>
</dbReference>
<dbReference type="GO" id="GO:0050661">
    <property type="term" value="F:NADP binding"/>
    <property type="evidence" value="ECO:0007669"/>
    <property type="project" value="InterPro"/>
</dbReference>
<keyword evidence="11" id="KW-0520">NAD</keyword>
<evidence type="ECO:0000256" key="8">
    <source>
        <dbReference type="ARBA" id="ARBA00023284"/>
    </source>
</evidence>
<dbReference type="PROSITE" id="PS00076">
    <property type="entry name" value="PYRIDINE_REDOX_1"/>
    <property type="match status" value="1"/>
</dbReference>
<keyword evidence="8 13" id="KW-0676">Redox-active center</keyword>
<comment type="catalytic activity">
    <reaction evidence="9 14">
        <text>2 glutathione + NADP(+) = glutathione disulfide + NADPH + H(+)</text>
        <dbReference type="Rhea" id="RHEA:11740"/>
        <dbReference type="ChEBI" id="CHEBI:15378"/>
        <dbReference type="ChEBI" id="CHEBI:57783"/>
        <dbReference type="ChEBI" id="CHEBI:57925"/>
        <dbReference type="ChEBI" id="CHEBI:58297"/>
        <dbReference type="ChEBI" id="CHEBI:58349"/>
        <dbReference type="EC" id="1.8.1.7"/>
    </reaction>
</comment>
<evidence type="ECO:0000256" key="6">
    <source>
        <dbReference type="ARBA" id="ARBA00023002"/>
    </source>
</evidence>
<comment type="function">
    <text evidence="14">Catalyzes the reduction of glutathione disulfide (GSSG) to reduced glutathione (GSH).</text>
</comment>
<dbReference type="GO" id="GO:0006749">
    <property type="term" value="P:glutathione metabolic process"/>
    <property type="evidence" value="ECO:0007669"/>
    <property type="project" value="InterPro"/>
</dbReference>
<dbReference type="GO" id="GO:0005829">
    <property type="term" value="C:cytosol"/>
    <property type="evidence" value="ECO:0007669"/>
    <property type="project" value="TreeGrafter"/>
</dbReference>
<dbReference type="NCBIfam" id="NF004776">
    <property type="entry name" value="PRK06116.1"/>
    <property type="match status" value="1"/>
</dbReference>
<feature type="binding site" evidence="11">
    <location>
        <position position="269"/>
    </location>
    <ligand>
        <name>NAD(+)</name>
        <dbReference type="ChEBI" id="CHEBI:57540"/>
    </ligand>
</feature>
<comment type="subunit">
    <text evidence="2">Homodimer.</text>
</comment>
<evidence type="ECO:0000256" key="14">
    <source>
        <dbReference type="RuleBase" id="RU365040"/>
    </source>
</evidence>
<dbReference type="Proteomes" id="UP000634011">
    <property type="component" value="Unassembled WGS sequence"/>
</dbReference>
<keyword evidence="5 14" id="KW-0521">NADP</keyword>
<comment type="similarity">
    <text evidence="1 13">Belongs to the class-I pyridine nucleotide-disulfide oxidoreductase family.</text>
</comment>
<feature type="binding site" evidence="11">
    <location>
        <position position="53"/>
    </location>
    <ligand>
        <name>FAD</name>
        <dbReference type="ChEBI" id="CHEBI:57692"/>
    </ligand>
</feature>
<evidence type="ECO:0000256" key="9">
    <source>
        <dbReference type="ARBA" id="ARBA00049142"/>
    </source>
</evidence>
<dbReference type="SUPFAM" id="SSF55424">
    <property type="entry name" value="FAD/NAD-linked reductases, dimerisation (C-terminal) domain"/>
    <property type="match status" value="1"/>
</dbReference>
<dbReference type="AlphaFoldDB" id="A0A923HKQ2"/>
<sequence>MEQDFDVDFFVIGGGSGGVRAARIASQLGARVAIAEEFQYGGTCVVRGCVPKKLMVYASHFSEFFEDAKGFGWSVGDRSFSWKSFIEGKNEEIARLSSVYEKNLLNANVRVLRGHVTFIDAHTIEINDGQHARITAKYILVATGGRPALPSIDGVEYAISSNEVFHLKEQPKHIVIVGAGYIALEFAGIFHGLGTKVTVVHRGQELLGAGFDSSLRAHIKEELIKKNIQFEFSCEVERIEKNSSGTLNVYFKDQQQALFGVDQVMFATGRSPNADHLNLSSVGVRFAKNGSIEVDEYGKTSVDSIYAVGDVSSRVALTPVAIREGNAVAQTLFGGTPTSVDLSLVPSAVFTQPAIGTVGLNEAQALSKYKNIDIYESHFKPLKHVLSGRAERVLVKLIVDVETQKVLGAHMIGDDAPEIIQIIAIALRMGATKQDFDSTIALHPTVAEEFVTMKSAVRKTL</sequence>
<dbReference type="Pfam" id="PF02852">
    <property type="entry name" value="Pyr_redox_dim"/>
    <property type="match status" value="1"/>
</dbReference>
<keyword evidence="3 13" id="KW-0285">Flavoprotein</keyword>
<organism evidence="17 18">
    <name type="scientific">Undibacterium jejuense</name>
    <dbReference type="NCBI Taxonomy" id="1344949"/>
    <lineage>
        <taxon>Bacteria</taxon>
        <taxon>Pseudomonadati</taxon>
        <taxon>Pseudomonadota</taxon>
        <taxon>Betaproteobacteria</taxon>
        <taxon>Burkholderiales</taxon>
        <taxon>Oxalobacteraceae</taxon>
        <taxon>Undibacterium</taxon>
    </lineage>
</organism>
<evidence type="ECO:0000256" key="11">
    <source>
        <dbReference type="PIRSR" id="PIRSR000350-3"/>
    </source>
</evidence>
<evidence type="ECO:0000256" key="5">
    <source>
        <dbReference type="ARBA" id="ARBA00022857"/>
    </source>
</evidence>
<dbReference type="EC" id="1.8.1.7" evidence="14"/>
<evidence type="ECO:0000313" key="18">
    <source>
        <dbReference type="Proteomes" id="UP000634011"/>
    </source>
</evidence>
<keyword evidence="6 13" id="KW-0560">Oxidoreductase</keyword>
<dbReference type="GO" id="GO:0034599">
    <property type="term" value="P:cellular response to oxidative stress"/>
    <property type="evidence" value="ECO:0007669"/>
    <property type="project" value="TreeGrafter"/>
</dbReference>
<comment type="caution">
    <text evidence="17">The sequence shown here is derived from an EMBL/GenBank/DDBJ whole genome shotgun (WGS) entry which is preliminary data.</text>
</comment>
<dbReference type="InterPro" id="IPR001100">
    <property type="entry name" value="Pyr_nuc-diS_OxRdtase"/>
</dbReference>
<dbReference type="Pfam" id="PF07992">
    <property type="entry name" value="Pyr_redox_2"/>
    <property type="match status" value="1"/>
</dbReference>
<evidence type="ECO:0000256" key="10">
    <source>
        <dbReference type="PIRSR" id="PIRSR000350-2"/>
    </source>
</evidence>
<dbReference type="SUPFAM" id="SSF51905">
    <property type="entry name" value="FAD/NAD(P)-binding domain"/>
    <property type="match status" value="1"/>
</dbReference>
<evidence type="ECO:0000259" key="16">
    <source>
        <dbReference type="Pfam" id="PF07992"/>
    </source>
</evidence>